<dbReference type="InterPro" id="IPR046342">
    <property type="entry name" value="CBS_dom_sf"/>
</dbReference>
<proteinExistence type="inferred from homology"/>
<name>A0ABT4CTC4_9CLOT</name>
<dbReference type="SMART" id="SM00116">
    <property type="entry name" value="CBS"/>
    <property type="match status" value="2"/>
</dbReference>
<dbReference type="InterPro" id="IPR005170">
    <property type="entry name" value="Transptr-assoc_dom"/>
</dbReference>
<dbReference type="Gene3D" id="3.30.465.10">
    <property type="match status" value="1"/>
</dbReference>
<comment type="similarity">
    <text evidence="2">Belongs to the UPF0053 family.</text>
</comment>
<evidence type="ECO:0000259" key="13">
    <source>
        <dbReference type="PROSITE" id="PS51846"/>
    </source>
</evidence>
<sequence length="441" mass="49657">MNSSNNSIMLELIFILLLIFLNAFFAAAEISIISLNKNKINNLAAKGDKKASLLIKLVDEPSKFFATIQVGITLAGFFASATATASISRRLGTLLKRLNIRFIADASSQIAIIIVTVILAYITLVLGELVPKRLAVQKSEKIAMTAIRPVMLVYKITLPFVKILTYSTDFIISLFGIKHNNVEEKITEEEIRRIINEGEEKGVLDREEKEMIQGVFDFDDKVAKAVMTPRTKVFIIDVDMEINKAINMIIKKQYSRVPIYKDSMDNIIGIVNMKDLLKYVIGNKGTYSSLEEIARPPYFVPETKDINILFRDLKESNNHLAILIDEYGGFSGIVTIEDLIEEILGDIFDEYDKLRKNDESIVKIDNSTYLANGAVSINKINDELGISLPDDEVDTLGGFILDLIGIIPEEDKVYSTEYKNIIFKVEKVIDKRIELVQIRIT</sequence>
<evidence type="ECO:0000256" key="7">
    <source>
        <dbReference type="ARBA" id="ARBA00023122"/>
    </source>
</evidence>
<dbReference type="RefSeq" id="WP_268051268.1">
    <property type="nucleotide sequence ID" value="NZ_JAPQES010000007.1"/>
</dbReference>
<organism evidence="14 15">
    <name type="scientific">Clostridium ganghwense</name>
    <dbReference type="NCBI Taxonomy" id="312089"/>
    <lineage>
        <taxon>Bacteria</taxon>
        <taxon>Bacillati</taxon>
        <taxon>Bacillota</taxon>
        <taxon>Clostridia</taxon>
        <taxon>Eubacteriales</taxon>
        <taxon>Clostridiaceae</taxon>
        <taxon>Clostridium</taxon>
    </lineage>
</organism>
<comment type="subcellular location">
    <subcellularLocation>
        <location evidence="1">Cell membrane</location>
        <topology evidence="1">Multi-pass membrane protein</topology>
    </subcellularLocation>
</comment>
<evidence type="ECO:0000313" key="14">
    <source>
        <dbReference type="EMBL" id="MCY6372302.1"/>
    </source>
</evidence>
<evidence type="ECO:0000259" key="12">
    <source>
        <dbReference type="PROSITE" id="PS51371"/>
    </source>
</evidence>
<accession>A0ABT4CTC4</accession>
<keyword evidence="15" id="KW-1185">Reference proteome</keyword>
<evidence type="ECO:0000256" key="11">
    <source>
        <dbReference type="SAM" id="Phobius"/>
    </source>
</evidence>
<evidence type="ECO:0000313" key="15">
    <source>
        <dbReference type="Proteomes" id="UP001079657"/>
    </source>
</evidence>
<gene>
    <name evidence="14" type="ORF">OXH55_16850</name>
</gene>
<evidence type="ECO:0000256" key="6">
    <source>
        <dbReference type="ARBA" id="ARBA00022989"/>
    </source>
</evidence>
<dbReference type="Proteomes" id="UP001079657">
    <property type="component" value="Unassembled WGS sequence"/>
</dbReference>
<feature type="domain" description="CBS" evidence="12">
    <location>
        <begin position="293"/>
        <end position="350"/>
    </location>
</feature>
<dbReference type="EMBL" id="JAPQES010000007">
    <property type="protein sequence ID" value="MCY6372302.1"/>
    <property type="molecule type" value="Genomic_DNA"/>
</dbReference>
<dbReference type="Pfam" id="PF01595">
    <property type="entry name" value="CNNM"/>
    <property type="match status" value="1"/>
</dbReference>
<dbReference type="InterPro" id="IPR036318">
    <property type="entry name" value="FAD-bd_PCMH-like_sf"/>
</dbReference>
<evidence type="ECO:0000256" key="5">
    <source>
        <dbReference type="ARBA" id="ARBA00022737"/>
    </source>
</evidence>
<dbReference type="PANTHER" id="PTHR43099:SF2">
    <property type="entry name" value="UPF0053 PROTEIN YRKA"/>
    <property type="match status" value="1"/>
</dbReference>
<dbReference type="SUPFAM" id="SSF54631">
    <property type="entry name" value="CBS-domain pair"/>
    <property type="match status" value="1"/>
</dbReference>
<comment type="caution">
    <text evidence="14">The sequence shown here is derived from an EMBL/GenBank/DDBJ whole genome shotgun (WGS) entry which is preliminary data.</text>
</comment>
<evidence type="ECO:0000256" key="8">
    <source>
        <dbReference type="ARBA" id="ARBA00023136"/>
    </source>
</evidence>
<dbReference type="SMART" id="SM01091">
    <property type="entry name" value="CorC_HlyC"/>
    <property type="match status" value="1"/>
</dbReference>
<feature type="domain" description="CNNM transmembrane" evidence="13">
    <location>
        <begin position="4"/>
        <end position="208"/>
    </location>
</feature>
<feature type="transmembrane region" description="Helical" evidence="11">
    <location>
        <begin position="64"/>
        <end position="88"/>
    </location>
</feature>
<evidence type="ECO:0000256" key="3">
    <source>
        <dbReference type="ARBA" id="ARBA00022475"/>
    </source>
</evidence>
<keyword evidence="4 10" id="KW-0812">Transmembrane</keyword>
<protein>
    <submittedName>
        <fullName evidence="14">Hemolysin family protein</fullName>
    </submittedName>
</protein>
<reference evidence="14" key="1">
    <citation type="submission" date="2022-12" db="EMBL/GenBank/DDBJ databases">
        <authorList>
            <person name="Wang J."/>
        </authorList>
    </citation>
    <scope>NUCLEOTIDE SEQUENCE</scope>
    <source>
        <strain evidence="14">HY-42-06</strain>
    </source>
</reference>
<keyword evidence="8 10" id="KW-0472">Membrane</keyword>
<keyword evidence="6 10" id="KW-1133">Transmembrane helix</keyword>
<feature type="domain" description="CBS" evidence="12">
    <location>
        <begin position="227"/>
        <end position="288"/>
    </location>
</feature>
<evidence type="ECO:0000256" key="4">
    <source>
        <dbReference type="ARBA" id="ARBA00022692"/>
    </source>
</evidence>
<dbReference type="InterPro" id="IPR000644">
    <property type="entry name" value="CBS_dom"/>
</dbReference>
<dbReference type="InterPro" id="IPR016169">
    <property type="entry name" value="FAD-bd_PCMH_sub2"/>
</dbReference>
<keyword evidence="5" id="KW-0677">Repeat</keyword>
<evidence type="ECO:0000256" key="2">
    <source>
        <dbReference type="ARBA" id="ARBA00006337"/>
    </source>
</evidence>
<keyword evidence="7 9" id="KW-0129">CBS domain</keyword>
<dbReference type="PANTHER" id="PTHR43099">
    <property type="entry name" value="UPF0053 PROTEIN YRKA"/>
    <property type="match status" value="1"/>
</dbReference>
<dbReference type="InterPro" id="IPR002550">
    <property type="entry name" value="CNNM"/>
</dbReference>
<keyword evidence="3" id="KW-1003">Cell membrane</keyword>
<feature type="transmembrane region" description="Helical" evidence="11">
    <location>
        <begin position="12"/>
        <end position="33"/>
    </location>
</feature>
<evidence type="ECO:0000256" key="9">
    <source>
        <dbReference type="PROSITE-ProRule" id="PRU00703"/>
    </source>
</evidence>
<evidence type="ECO:0000256" key="10">
    <source>
        <dbReference type="PROSITE-ProRule" id="PRU01193"/>
    </source>
</evidence>
<dbReference type="InterPro" id="IPR051676">
    <property type="entry name" value="UPF0053_domain"/>
</dbReference>
<dbReference type="InterPro" id="IPR044751">
    <property type="entry name" value="Ion_transp-like_CBS"/>
</dbReference>
<dbReference type="SUPFAM" id="SSF56176">
    <property type="entry name" value="FAD-binding/transporter-associated domain-like"/>
    <property type="match status" value="1"/>
</dbReference>
<dbReference type="CDD" id="cd04590">
    <property type="entry name" value="CBS_pair_CorC_HlyC_assoc"/>
    <property type="match status" value="1"/>
</dbReference>
<evidence type="ECO:0000256" key="1">
    <source>
        <dbReference type="ARBA" id="ARBA00004651"/>
    </source>
</evidence>
<dbReference type="Pfam" id="PF00571">
    <property type="entry name" value="CBS"/>
    <property type="match status" value="2"/>
</dbReference>
<dbReference type="PROSITE" id="PS51371">
    <property type="entry name" value="CBS"/>
    <property type="match status" value="2"/>
</dbReference>
<dbReference type="Pfam" id="PF03471">
    <property type="entry name" value="CorC_HlyC"/>
    <property type="match status" value="1"/>
</dbReference>
<dbReference type="PROSITE" id="PS51846">
    <property type="entry name" value="CNNM"/>
    <property type="match status" value="1"/>
</dbReference>
<dbReference type="Gene3D" id="3.10.580.10">
    <property type="entry name" value="CBS-domain"/>
    <property type="match status" value="1"/>
</dbReference>
<feature type="transmembrane region" description="Helical" evidence="11">
    <location>
        <begin position="108"/>
        <end position="131"/>
    </location>
</feature>